<dbReference type="Gene3D" id="3.30.70.100">
    <property type="match status" value="1"/>
</dbReference>
<gene>
    <name evidence="2" type="ORF">SY85_09735</name>
</gene>
<dbReference type="STRING" id="1492898.SY85_09735"/>
<reference evidence="2 3" key="2">
    <citation type="journal article" date="2016" name="Int. J. Syst. Evol. Microbiol.">
        <title>Flavisolibacter tropicus sp. nov., isolated from tropical soil.</title>
        <authorList>
            <person name="Lee J.J."/>
            <person name="Kang M.S."/>
            <person name="Kim G.S."/>
            <person name="Lee C.S."/>
            <person name="Lim S."/>
            <person name="Lee J."/>
            <person name="Roh S.H."/>
            <person name="Kang H."/>
            <person name="Ha J.M."/>
            <person name="Bae S."/>
            <person name="Jung H.Y."/>
            <person name="Kim M.K."/>
        </authorList>
    </citation>
    <scope>NUCLEOTIDE SEQUENCE [LARGE SCALE GENOMIC DNA]</scope>
    <source>
        <strain evidence="2 3">LCS9</strain>
    </source>
</reference>
<evidence type="ECO:0000313" key="3">
    <source>
        <dbReference type="Proteomes" id="UP000077177"/>
    </source>
</evidence>
<dbReference type="CDD" id="cd00371">
    <property type="entry name" value="HMA"/>
    <property type="match status" value="1"/>
</dbReference>
<accession>A0A172TUH1</accession>
<dbReference type="KEGG" id="fla:SY85_09735"/>
<dbReference type="PROSITE" id="PS50846">
    <property type="entry name" value="HMA_2"/>
    <property type="match status" value="1"/>
</dbReference>
<dbReference type="SUPFAM" id="SSF55008">
    <property type="entry name" value="HMA, heavy metal-associated domain"/>
    <property type="match status" value="1"/>
</dbReference>
<evidence type="ECO:0000313" key="2">
    <source>
        <dbReference type="EMBL" id="ANE50735.1"/>
    </source>
</evidence>
<proteinExistence type="predicted"/>
<dbReference type="InterPro" id="IPR006121">
    <property type="entry name" value="HMA_dom"/>
</dbReference>
<dbReference type="AlphaFoldDB" id="A0A172TUH1"/>
<dbReference type="OrthoDB" id="677920at2"/>
<sequence>MTTLQFKTNIKCSGCIAKTTPYLNEAVGESNWNVDVQDPNKVLTVSANPTVNEKTVIQALEKAGYTAEKI</sequence>
<dbReference type="InterPro" id="IPR036163">
    <property type="entry name" value="HMA_dom_sf"/>
</dbReference>
<protein>
    <submittedName>
        <fullName evidence="2">Heavy metal transport/detoxification protein</fullName>
    </submittedName>
</protein>
<feature type="domain" description="HMA" evidence="1">
    <location>
        <begin position="1"/>
        <end position="68"/>
    </location>
</feature>
<dbReference type="RefSeq" id="WP_066404007.1">
    <property type="nucleotide sequence ID" value="NZ_CP011390.1"/>
</dbReference>
<dbReference type="GO" id="GO:0046872">
    <property type="term" value="F:metal ion binding"/>
    <property type="evidence" value="ECO:0007669"/>
    <property type="project" value="InterPro"/>
</dbReference>
<evidence type="ECO:0000259" key="1">
    <source>
        <dbReference type="PROSITE" id="PS50846"/>
    </source>
</evidence>
<dbReference type="EMBL" id="CP011390">
    <property type="protein sequence ID" value="ANE50735.1"/>
    <property type="molecule type" value="Genomic_DNA"/>
</dbReference>
<name>A0A172TUH1_9BACT</name>
<dbReference type="PATRIC" id="fig|1492898.3.peg.2087"/>
<keyword evidence="3" id="KW-1185">Reference proteome</keyword>
<reference evidence="3" key="1">
    <citation type="submission" date="2015-01" db="EMBL/GenBank/DDBJ databases">
        <title>Flavisolibacter sp./LCS9/ whole genome sequencing.</title>
        <authorList>
            <person name="Kim M.K."/>
            <person name="Srinivasan S."/>
            <person name="Lee J.-J."/>
        </authorList>
    </citation>
    <scope>NUCLEOTIDE SEQUENCE [LARGE SCALE GENOMIC DNA]</scope>
    <source>
        <strain evidence="3">LCS9</strain>
    </source>
</reference>
<organism evidence="2 3">
    <name type="scientific">Flavisolibacter tropicus</name>
    <dbReference type="NCBI Taxonomy" id="1492898"/>
    <lineage>
        <taxon>Bacteria</taxon>
        <taxon>Pseudomonadati</taxon>
        <taxon>Bacteroidota</taxon>
        <taxon>Chitinophagia</taxon>
        <taxon>Chitinophagales</taxon>
        <taxon>Chitinophagaceae</taxon>
        <taxon>Flavisolibacter</taxon>
    </lineage>
</organism>
<dbReference type="Proteomes" id="UP000077177">
    <property type="component" value="Chromosome"/>
</dbReference>